<evidence type="ECO:0000256" key="1">
    <source>
        <dbReference type="SAM" id="Phobius"/>
    </source>
</evidence>
<feature type="transmembrane region" description="Helical" evidence="1">
    <location>
        <begin position="338"/>
        <end position="359"/>
    </location>
</feature>
<dbReference type="Proteomes" id="UP000887458">
    <property type="component" value="Unassembled WGS sequence"/>
</dbReference>
<proteinExistence type="predicted"/>
<evidence type="ECO:0000313" key="2">
    <source>
        <dbReference type="EMBL" id="KAH9415935.1"/>
    </source>
</evidence>
<feature type="transmembrane region" description="Helical" evidence="1">
    <location>
        <begin position="448"/>
        <end position="464"/>
    </location>
</feature>
<gene>
    <name evidence="2" type="ORF">DERP_000429</name>
</gene>
<evidence type="ECO:0008006" key="4">
    <source>
        <dbReference type="Google" id="ProtNLM"/>
    </source>
</evidence>
<protein>
    <recommendedName>
        <fullName evidence="4">Gustatory receptor</fullName>
    </recommendedName>
</protein>
<organism evidence="2 3">
    <name type="scientific">Dermatophagoides pteronyssinus</name>
    <name type="common">European house dust mite</name>
    <dbReference type="NCBI Taxonomy" id="6956"/>
    <lineage>
        <taxon>Eukaryota</taxon>
        <taxon>Metazoa</taxon>
        <taxon>Ecdysozoa</taxon>
        <taxon>Arthropoda</taxon>
        <taxon>Chelicerata</taxon>
        <taxon>Arachnida</taxon>
        <taxon>Acari</taxon>
        <taxon>Acariformes</taxon>
        <taxon>Sarcoptiformes</taxon>
        <taxon>Astigmata</taxon>
        <taxon>Psoroptidia</taxon>
        <taxon>Analgoidea</taxon>
        <taxon>Pyroglyphidae</taxon>
        <taxon>Dermatophagoidinae</taxon>
        <taxon>Dermatophagoides</taxon>
    </lineage>
</organism>
<accession>A0ABQ8J0N6</accession>
<feature type="transmembrane region" description="Helical" evidence="1">
    <location>
        <begin position="371"/>
        <end position="393"/>
    </location>
</feature>
<name>A0ABQ8J0N6_DERPT</name>
<keyword evidence="3" id="KW-1185">Reference proteome</keyword>
<evidence type="ECO:0000313" key="3">
    <source>
        <dbReference type="Proteomes" id="UP000887458"/>
    </source>
</evidence>
<keyword evidence="1" id="KW-0812">Transmembrane</keyword>
<sequence>MDFSGFCYNEFKFIIENNNDHRYKIKYRINTCVISIVFIRLVSCIISYTIDSTPSHHKLWLLDPYSHCIYADHKNLYINFMILILMIVTILFRAHELIYNPRNILSVSFQFPYDLIVINRQSYNQCLLPEQEFREKIDVMLADFPSNNIKRWFYRNWVSFKLWLNFEHVDPERFASLPEFKTITTVSINCRRRLIILQTIYEHIFSIIKIALVPLSLQITIHSYQILYQPFKLYLWQRLPLFIGEVCLITYFLWLLLRFTVFIVIIQLLILTYVNGQIDLMKHQLRNISMYVSIRVGRLRTSFFCGRWLSIKILKQLCAMHREHLQLSVYFCRAYQELWGPFFLIFITFSVPINVISLLSLRSLGNGSERILVYLMFFIHSSSLISLLGNLTVQTHLLHSVARYLSTIIPAIKFSRLKFRYENWHDRLNNGKKYGPSFEPFGTITNRTILNILIVYVGMLFFLVENIETFMNK</sequence>
<reference evidence="2 3" key="1">
    <citation type="journal article" date="2018" name="J. Allergy Clin. Immunol.">
        <title>High-quality assembly of Dermatophagoides pteronyssinus genome and transcriptome reveals a wide range of novel allergens.</title>
        <authorList>
            <person name="Liu X.Y."/>
            <person name="Yang K.Y."/>
            <person name="Wang M.Q."/>
            <person name="Kwok J.S."/>
            <person name="Zeng X."/>
            <person name="Yang Z."/>
            <person name="Xiao X.J."/>
            <person name="Lau C.P."/>
            <person name="Li Y."/>
            <person name="Huang Z.M."/>
            <person name="Ba J.G."/>
            <person name="Yim A.K."/>
            <person name="Ouyang C.Y."/>
            <person name="Ngai S.M."/>
            <person name="Chan T.F."/>
            <person name="Leung E.L."/>
            <person name="Liu L."/>
            <person name="Liu Z.G."/>
            <person name="Tsui S.K."/>
        </authorList>
    </citation>
    <scope>NUCLEOTIDE SEQUENCE [LARGE SCALE GENOMIC DNA]</scope>
    <source>
        <strain evidence="2">Derp</strain>
    </source>
</reference>
<feature type="transmembrane region" description="Helical" evidence="1">
    <location>
        <begin position="241"/>
        <end position="274"/>
    </location>
</feature>
<keyword evidence="1" id="KW-0472">Membrane</keyword>
<feature type="transmembrane region" description="Helical" evidence="1">
    <location>
        <begin position="200"/>
        <end position="221"/>
    </location>
</feature>
<keyword evidence="1" id="KW-1133">Transmembrane helix</keyword>
<comment type="caution">
    <text evidence="2">The sequence shown here is derived from an EMBL/GenBank/DDBJ whole genome shotgun (WGS) entry which is preliminary data.</text>
</comment>
<feature type="transmembrane region" description="Helical" evidence="1">
    <location>
        <begin position="76"/>
        <end position="94"/>
    </location>
</feature>
<reference evidence="2 3" key="2">
    <citation type="journal article" date="2022" name="Mol. Biol. Evol.">
        <title>Comparative Genomics Reveals Insights into the Divergent Evolution of Astigmatic Mites and Household Pest Adaptations.</title>
        <authorList>
            <person name="Xiong Q."/>
            <person name="Wan A.T."/>
            <person name="Liu X."/>
            <person name="Fung C.S."/>
            <person name="Xiao X."/>
            <person name="Malainual N."/>
            <person name="Hou J."/>
            <person name="Wang L."/>
            <person name="Wang M."/>
            <person name="Yang K.Y."/>
            <person name="Cui Y."/>
            <person name="Leung E.L."/>
            <person name="Nong W."/>
            <person name="Shin S.K."/>
            <person name="Au S.W."/>
            <person name="Jeong K.Y."/>
            <person name="Chew F.T."/>
            <person name="Hui J.H."/>
            <person name="Leung T.F."/>
            <person name="Tungtrongchitr A."/>
            <person name="Zhong N."/>
            <person name="Liu Z."/>
            <person name="Tsui S.K."/>
        </authorList>
    </citation>
    <scope>NUCLEOTIDE SEQUENCE [LARGE SCALE GENOMIC DNA]</scope>
    <source>
        <strain evidence="2">Derp</strain>
    </source>
</reference>
<dbReference type="EMBL" id="NJHN03000095">
    <property type="protein sequence ID" value="KAH9415935.1"/>
    <property type="molecule type" value="Genomic_DNA"/>
</dbReference>
<feature type="transmembrane region" description="Helical" evidence="1">
    <location>
        <begin position="29"/>
        <end position="50"/>
    </location>
</feature>